<dbReference type="Pfam" id="PF12221">
    <property type="entry name" value="HflK_N"/>
    <property type="match status" value="1"/>
</dbReference>
<protein>
    <recommendedName>
        <fullName evidence="6">Protein HflK</fullName>
    </recommendedName>
</protein>
<dbReference type="InterPro" id="IPR050710">
    <property type="entry name" value="Band7/mec-2_domain"/>
</dbReference>
<comment type="similarity">
    <text evidence="2 6">Belongs to the band 7/mec-2 family. HflK subfamily.</text>
</comment>
<dbReference type="CDD" id="cd03404">
    <property type="entry name" value="SPFH_HflK"/>
    <property type="match status" value="1"/>
</dbReference>
<dbReference type="InterPro" id="IPR010201">
    <property type="entry name" value="HflK"/>
</dbReference>
<gene>
    <name evidence="9" type="ORF">QO015_004118</name>
</gene>
<evidence type="ECO:0000256" key="5">
    <source>
        <dbReference type="ARBA" id="ARBA00023136"/>
    </source>
</evidence>
<name>A0ABU0MCH1_9HYPH</name>
<sequence>MPWSNQTGGGWRGSNNNNNGGPWGQGPRGNGPNPPDLEELLRRSQDKLRRVLPGGGGRGGGSGSGSFNPVLVLIAAALVVAFVGYNFFTFRVEPDEQGVVLRFGKYVRDARPGLNLRWPYPIETVYTPQVTRVNRITIGSAQEGSNAGRTIPQESLMLTGDENIVDIDFAVFWVINNARDYLFNIQNPEGTVRAVAESAMREVIGRSDIQRVLTEDRLSIQNTVQSLMQEKLNQYKSGIQVTQVQLLTVAPPPEVIDAFRDVQAAAQDQERLRNEAETYANRVIPNARGQAAQVVQAATAYRDQTVAEAQGQAARFSKVYDSYAAAPAVTRERIYLDTLADIFGSTDKVVIDQKSGGVVPYLPLPALSGAAPAANQTGQSGQGAQ</sequence>
<evidence type="ECO:0000256" key="6">
    <source>
        <dbReference type="RuleBase" id="RU364113"/>
    </source>
</evidence>
<feature type="region of interest" description="Disordered" evidence="7">
    <location>
        <begin position="1"/>
        <end position="38"/>
    </location>
</feature>
<evidence type="ECO:0000313" key="10">
    <source>
        <dbReference type="Proteomes" id="UP001223743"/>
    </source>
</evidence>
<dbReference type="Pfam" id="PF01145">
    <property type="entry name" value="Band_7"/>
    <property type="match status" value="1"/>
</dbReference>
<evidence type="ECO:0000256" key="2">
    <source>
        <dbReference type="ARBA" id="ARBA00006971"/>
    </source>
</evidence>
<evidence type="ECO:0000256" key="4">
    <source>
        <dbReference type="ARBA" id="ARBA00022989"/>
    </source>
</evidence>
<feature type="transmembrane region" description="Helical" evidence="6">
    <location>
        <begin position="70"/>
        <end position="88"/>
    </location>
</feature>
<feature type="domain" description="Band 7" evidence="8">
    <location>
        <begin position="87"/>
        <end position="263"/>
    </location>
</feature>
<keyword evidence="4 6" id="KW-1133">Transmembrane helix</keyword>
<dbReference type="InterPro" id="IPR036013">
    <property type="entry name" value="Band_7/SPFH_dom_sf"/>
</dbReference>
<accession>A0ABU0MCH1</accession>
<evidence type="ECO:0000259" key="8">
    <source>
        <dbReference type="SMART" id="SM00244"/>
    </source>
</evidence>
<dbReference type="InterPro" id="IPR001107">
    <property type="entry name" value="Band_7"/>
</dbReference>
<dbReference type="PANTHER" id="PTHR43327:SF2">
    <property type="entry name" value="MODULATOR OF FTSH PROTEASE HFLK"/>
    <property type="match status" value="1"/>
</dbReference>
<evidence type="ECO:0000256" key="3">
    <source>
        <dbReference type="ARBA" id="ARBA00022692"/>
    </source>
</evidence>
<comment type="function">
    <text evidence="6">HflC and HflK could encode or regulate a protease.</text>
</comment>
<keyword evidence="10" id="KW-1185">Reference proteome</keyword>
<comment type="subcellular location">
    <subcellularLocation>
        <location evidence="1">Membrane</location>
        <topology evidence="1">Single-pass membrane protein</topology>
    </subcellularLocation>
</comment>
<dbReference type="Gene3D" id="3.30.479.30">
    <property type="entry name" value="Band 7 domain"/>
    <property type="match status" value="1"/>
</dbReference>
<dbReference type="GO" id="GO:0006508">
    <property type="term" value="P:proteolysis"/>
    <property type="evidence" value="ECO:0007669"/>
    <property type="project" value="UniProtKB-KW"/>
</dbReference>
<reference evidence="9 10" key="1">
    <citation type="submission" date="2023-07" db="EMBL/GenBank/DDBJ databases">
        <title>Genomic Encyclopedia of Type Strains, Phase IV (KMG-IV): sequencing the most valuable type-strain genomes for metagenomic binning, comparative biology and taxonomic classification.</title>
        <authorList>
            <person name="Goeker M."/>
        </authorList>
    </citation>
    <scope>NUCLEOTIDE SEQUENCE [LARGE SCALE GENOMIC DNA]</scope>
    <source>
        <strain evidence="9 10">B1-1</strain>
    </source>
</reference>
<keyword evidence="9" id="KW-0378">Hydrolase</keyword>
<dbReference type="EMBL" id="JAUSWJ010000001">
    <property type="protein sequence ID" value="MDQ0518505.1"/>
    <property type="molecule type" value="Genomic_DNA"/>
</dbReference>
<dbReference type="NCBIfam" id="TIGR01933">
    <property type="entry name" value="hflK"/>
    <property type="match status" value="1"/>
</dbReference>
<evidence type="ECO:0000256" key="1">
    <source>
        <dbReference type="ARBA" id="ARBA00004167"/>
    </source>
</evidence>
<dbReference type="RefSeq" id="WP_266284062.1">
    <property type="nucleotide sequence ID" value="NZ_JAPKNF010000004.1"/>
</dbReference>
<keyword evidence="3 6" id="KW-0812">Transmembrane</keyword>
<dbReference type="GO" id="GO:0008233">
    <property type="term" value="F:peptidase activity"/>
    <property type="evidence" value="ECO:0007669"/>
    <property type="project" value="UniProtKB-KW"/>
</dbReference>
<comment type="subunit">
    <text evidence="6">HflC and HflK may interact to form a multimeric complex.</text>
</comment>
<evidence type="ECO:0000256" key="7">
    <source>
        <dbReference type="SAM" id="MobiDB-lite"/>
    </source>
</evidence>
<proteinExistence type="inferred from homology"/>
<dbReference type="InterPro" id="IPR020980">
    <property type="entry name" value="Membrane_HflK_N"/>
</dbReference>
<dbReference type="SUPFAM" id="SSF117892">
    <property type="entry name" value="Band 7/SPFH domain"/>
    <property type="match status" value="1"/>
</dbReference>
<dbReference type="SMART" id="SM00244">
    <property type="entry name" value="PHB"/>
    <property type="match status" value="1"/>
</dbReference>
<organism evidence="9 10">
    <name type="scientific">Kaistia geumhonensis</name>
    <dbReference type="NCBI Taxonomy" id="410839"/>
    <lineage>
        <taxon>Bacteria</taxon>
        <taxon>Pseudomonadati</taxon>
        <taxon>Pseudomonadota</taxon>
        <taxon>Alphaproteobacteria</taxon>
        <taxon>Hyphomicrobiales</taxon>
        <taxon>Kaistiaceae</taxon>
        <taxon>Kaistia</taxon>
    </lineage>
</organism>
<keyword evidence="9" id="KW-0645">Protease</keyword>
<keyword evidence="5 6" id="KW-0472">Membrane</keyword>
<evidence type="ECO:0000313" key="9">
    <source>
        <dbReference type="EMBL" id="MDQ0518505.1"/>
    </source>
</evidence>
<dbReference type="Proteomes" id="UP001223743">
    <property type="component" value="Unassembled WGS sequence"/>
</dbReference>
<comment type="caution">
    <text evidence="9">The sequence shown here is derived from an EMBL/GenBank/DDBJ whole genome shotgun (WGS) entry which is preliminary data.</text>
</comment>
<dbReference type="PANTHER" id="PTHR43327">
    <property type="entry name" value="STOMATIN-LIKE PROTEIN 2, MITOCHONDRIAL"/>
    <property type="match status" value="1"/>
</dbReference>